<gene>
    <name evidence="1" type="ORF">pBS72_0830</name>
</gene>
<reference evidence="1" key="5">
    <citation type="submission" date="2016-08" db="EMBL/GenBank/DDBJ databases">
        <authorList>
            <person name="Satsunkevich N.E."/>
            <person name="Valentovich L.N."/>
            <person name="Kolomiets E.I."/>
            <person name="Titok M.A."/>
        </authorList>
    </citation>
    <scope>NUCLEOTIDE SEQUENCE</scope>
    <source>
        <strain evidence="1">72</strain>
        <plasmid evidence="1">pBS72</plasmid>
    </source>
</reference>
<reference evidence="1" key="2">
    <citation type="journal article" date="2003" name="Plasmid">
        <title>Bacillus subtilis soil isolates: plasmid replicon analysis and construction of a new theta-replicating vector.</title>
        <authorList>
            <person name="Titok M.A."/>
            <person name="Chapuis J."/>
            <person name="Selezneva Y.V."/>
            <person name="Lagodich A.V."/>
            <person name="Prokulevich V.A."/>
            <person name="Ehrlich S.D."/>
            <person name="Janniere L."/>
        </authorList>
    </citation>
    <scope>NUCLEOTIDE SEQUENCE</scope>
    <source>
        <strain evidence="1">72</strain>
        <plasmid evidence="1">pBS72</plasmid>
    </source>
</reference>
<protein>
    <submittedName>
        <fullName evidence="1">Uncharacterized protein</fullName>
    </submittedName>
</protein>
<reference evidence="1" key="4">
    <citation type="journal article" date="2006" name="Microbiology">
        <title>The replicative polymerases PolC and DnaE are required for theta replication of the Bacillus subtilis plasmid pBS72.</title>
        <authorList>
            <person name="Titok M."/>
            <person name="Suski C."/>
            <person name="Dalmais B."/>
            <person name="Ehrlich S.D."/>
            <person name="Janniere L."/>
        </authorList>
    </citation>
    <scope>NUCLEOTIDE SEQUENCE</scope>
    <source>
        <strain evidence="1">72</strain>
        <plasmid evidence="1">pBS72</plasmid>
    </source>
</reference>
<reference evidence="1" key="3">
    <citation type="journal article" date="2004" name="Mol. Biol. (Mosk.)">
        <title>The replication system of plasmids from Bacillus subtilis environmental isolates.</title>
        <authorList>
            <person name="Lagodich A.V."/>
            <person name="Shtaniuk Iu.V."/>
            <person name="Prozorov A.A."/>
            <person name="Titok M.A."/>
        </authorList>
    </citation>
    <scope>NUCLEOTIDE SEQUENCE</scope>
    <source>
        <strain evidence="1">72</strain>
        <plasmid evidence="1">pBS72</plasmid>
    </source>
</reference>
<dbReference type="AlphaFoldDB" id="A0A1J0AKU8"/>
<proteinExistence type="predicted"/>
<name>A0A1J0AKU8_BACIU</name>
<sequence>MPIGKQRRNRFLGCFSNQQAGLTCLFSHGKPQFSILLLSRFDTGFSIKEKLVFLSMRKTKKSSLN</sequence>
<organism evidence="1">
    <name type="scientific">Bacillus subtilis</name>
    <dbReference type="NCBI Taxonomy" id="1423"/>
    <lineage>
        <taxon>Bacteria</taxon>
        <taxon>Bacillati</taxon>
        <taxon>Bacillota</taxon>
        <taxon>Bacilli</taxon>
        <taxon>Bacillales</taxon>
        <taxon>Bacillaceae</taxon>
        <taxon>Bacillus</taxon>
    </lineage>
</organism>
<geneLocation type="plasmid" evidence="1">
    <name>pBS72</name>
</geneLocation>
<keyword evidence="1" id="KW-0614">Plasmid</keyword>
<accession>A0A1J0AKU8</accession>
<evidence type="ECO:0000313" key="1">
    <source>
        <dbReference type="EMBL" id="APB62352.1"/>
    </source>
</evidence>
<reference evidence="1" key="1">
    <citation type="journal article" date="2002" name="Mikrobiologiia">
        <title>Soil strain of Bacillus subtilis harboring a large plasmid that mediates high-frequency conjugal mobilization.</title>
        <authorList>
            <person name="Lotareva O.V."/>
            <person name="Poluektova E.U."/>
            <person name="Titok M.A."/>
            <person name="Prozorov A.A."/>
        </authorList>
    </citation>
    <scope>NUCLEOTIDE SEQUENCE</scope>
    <source>
        <strain evidence="1">72</strain>
        <plasmid evidence="1">pBS72</plasmid>
    </source>
</reference>
<dbReference type="EMBL" id="KX711616">
    <property type="protein sequence ID" value="APB62352.1"/>
    <property type="molecule type" value="Genomic_DNA"/>
</dbReference>